<organism evidence="2 3">
    <name type="scientific">Candidatus Tanganyikabacteria bacterium</name>
    <dbReference type="NCBI Taxonomy" id="2961651"/>
    <lineage>
        <taxon>Bacteria</taxon>
        <taxon>Bacillati</taxon>
        <taxon>Candidatus Sericytochromatia</taxon>
        <taxon>Candidatus Tanganyikabacteria</taxon>
    </lineage>
</organism>
<accession>A0A937X3A1</accession>
<evidence type="ECO:0000313" key="2">
    <source>
        <dbReference type="EMBL" id="MBM3275154.1"/>
    </source>
</evidence>
<feature type="signal peptide" evidence="1">
    <location>
        <begin position="1"/>
        <end position="36"/>
    </location>
</feature>
<comment type="caution">
    <text evidence="2">The sequence shown here is derived from an EMBL/GenBank/DDBJ whole genome shotgun (WGS) entry which is preliminary data.</text>
</comment>
<sequence>MMTFSVPATYRPLKRALLGLALASIAAGCGVSPSIAAPLSATRQPQASAAKSGTLKTGVPLIRFFRGFRKADLSPGQYIADLQNRFIPAAPATHAKNGLVAYLPAVPPAAKPAFIPDELALIMYENDAVYQAARSTPEGKAYSDLHWDVFDKERSKSGSAAPFTGTIQADQPYDVLGRPTDWQSGTATLFVGARNADVTPDAFLAAISARVARTKAHGEKADLAGYLVVAAADYVAEYKNWTSARAAARARTQPGGASDVLGAVMDEQASVFAGKISWGQVVNARFARREPNN</sequence>
<protein>
    <submittedName>
        <fullName evidence="2">Uncharacterized protein</fullName>
    </submittedName>
</protein>
<feature type="chain" id="PRO_5037993735" evidence="1">
    <location>
        <begin position="37"/>
        <end position="293"/>
    </location>
</feature>
<keyword evidence="1" id="KW-0732">Signal</keyword>
<evidence type="ECO:0000313" key="3">
    <source>
        <dbReference type="Proteomes" id="UP000703893"/>
    </source>
</evidence>
<reference evidence="2 3" key="1">
    <citation type="submission" date="2019-03" db="EMBL/GenBank/DDBJ databases">
        <title>Lake Tanganyika Metagenome-Assembled Genomes (MAGs).</title>
        <authorList>
            <person name="Tran P."/>
        </authorList>
    </citation>
    <scope>NUCLEOTIDE SEQUENCE [LARGE SCALE GENOMIC DNA]</scope>
    <source>
        <strain evidence="2">K_DeepCast_65m_m2_236</strain>
    </source>
</reference>
<dbReference type="EMBL" id="VGJX01000464">
    <property type="protein sequence ID" value="MBM3275154.1"/>
    <property type="molecule type" value="Genomic_DNA"/>
</dbReference>
<evidence type="ECO:0000256" key="1">
    <source>
        <dbReference type="SAM" id="SignalP"/>
    </source>
</evidence>
<dbReference type="AlphaFoldDB" id="A0A937X3A1"/>
<dbReference type="Proteomes" id="UP000703893">
    <property type="component" value="Unassembled WGS sequence"/>
</dbReference>
<proteinExistence type="predicted"/>
<name>A0A937X3A1_9BACT</name>
<gene>
    <name evidence="2" type="ORF">FJZ00_08365</name>
</gene>